<evidence type="ECO:0000313" key="3">
    <source>
        <dbReference type="Proteomes" id="UP000271974"/>
    </source>
</evidence>
<keyword evidence="3" id="KW-1185">Reference proteome</keyword>
<organism evidence="2 3">
    <name type="scientific">Elysia chlorotica</name>
    <name type="common">Eastern emerald elysia</name>
    <name type="synonym">Sea slug</name>
    <dbReference type="NCBI Taxonomy" id="188477"/>
    <lineage>
        <taxon>Eukaryota</taxon>
        <taxon>Metazoa</taxon>
        <taxon>Spiralia</taxon>
        <taxon>Lophotrochozoa</taxon>
        <taxon>Mollusca</taxon>
        <taxon>Gastropoda</taxon>
        <taxon>Heterobranchia</taxon>
        <taxon>Euthyneura</taxon>
        <taxon>Panpulmonata</taxon>
        <taxon>Sacoglossa</taxon>
        <taxon>Placobranchoidea</taxon>
        <taxon>Plakobranchidae</taxon>
        <taxon>Elysia</taxon>
    </lineage>
</organism>
<comment type="caution">
    <text evidence="2">The sequence shown here is derived from an EMBL/GenBank/DDBJ whole genome shotgun (WGS) entry which is preliminary data.</text>
</comment>
<feature type="compositionally biased region" description="Basic and acidic residues" evidence="1">
    <location>
        <begin position="50"/>
        <end position="76"/>
    </location>
</feature>
<evidence type="ECO:0000313" key="2">
    <source>
        <dbReference type="EMBL" id="RUS70666.1"/>
    </source>
</evidence>
<proteinExistence type="predicted"/>
<protein>
    <submittedName>
        <fullName evidence="2">Uncharacterized protein</fullName>
    </submittedName>
</protein>
<accession>A0A3S1B2Z3</accession>
<feature type="region of interest" description="Disordered" evidence="1">
    <location>
        <begin position="254"/>
        <end position="277"/>
    </location>
</feature>
<dbReference type="OrthoDB" id="6212365at2759"/>
<dbReference type="Proteomes" id="UP000271974">
    <property type="component" value="Unassembled WGS sequence"/>
</dbReference>
<sequence>MSSRTAKFLRKLKENEPERYQAFRERSRLQNKKYRDKKKERFETGVITKAMEEEKERERASRRERDRRYREKKAAEYGHQIRPRNEKPRSPGAKRRCEMTPDEQKRYDAQIRREYNWCLPAPKKAALKEKNRERMRIVRQKAKFSQDNEASKGLQNYVKGEGANGKSQENRLLSRTCMYGRRLKENDPEKYKAFLERCRLQNKKYRDKKKEKFKSGVITKAMEEERERERASRRERDCRYRKRKAAKCELQMQPRMRDQRPPGSKRRCEMSPGERKRYDAKVRKEYNHGLPQQKLLALRMKNRERMRATRQKAKFSQQHEGCEATEGSLKSDKENGADGSSQSAQADHPYSIQEGKTSVRKKFTMRVIFKKVSPKQSDTDGAVQQLPVSGASQVVAATRRSERQQNKGMYKIEFKTQQNKGMYKIEFKPIKFISLPLTLQLS</sequence>
<feature type="compositionally biased region" description="Basic and acidic residues" evidence="1">
    <location>
        <begin position="83"/>
        <end position="105"/>
    </location>
</feature>
<reference evidence="2 3" key="1">
    <citation type="submission" date="2019-01" db="EMBL/GenBank/DDBJ databases">
        <title>A draft genome assembly of the solar-powered sea slug Elysia chlorotica.</title>
        <authorList>
            <person name="Cai H."/>
            <person name="Li Q."/>
            <person name="Fang X."/>
            <person name="Li J."/>
            <person name="Curtis N.E."/>
            <person name="Altenburger A."/>
            <person name="Shibata T."/>
            <person name="Feng M."/>
            <person name="Maeda T."/>
            <person name="Schwartz J.A."/>
            <person name="Shigenobu S."/>
            <person name="Lundholm N."/>
            <person name="Nishiyama T."/>
            <person name="Yang H."/>
            <person name="Hasebe M."/>
            <person name="Li S."/>
            <person name="Pierce S.K."/>
            <person name="Wang J."/>
        </authorList>
    </citation>
    <scope>NUCLEOTIDE SEQUENCE [LARGE SCALE GENOMIC DNA]</scope>
    <source>
        <strain evidence="2">EC2010</strain>
        <tissue evidence="2">Whole organism of an adult</tissue>
    </source>
</reference>
<feature type="region of interest" description="Disordered" evidence="1">
    <location>
        <begin position="1"/>
        <end position="105"/>
    </location>
</feature>
<dbReference type="AlphaFoldDB" id="A0A3S1B2Z3"/>
<feature type="compositionally biased region" description="Basic and acidic residues" evidence="1">
    <location>
        <begin position="11"/>
        <end position="28"/>
    </location>
</feature>
<dbReference type="EMBL" id="RQTK01001358">
    <property type="protein sequence ID" value="RUS70666.1"/>
    <property type="molecule type" value="Genomic_DNA"/>
</dbReference>
<feature type="region of interest" description="Disordered" evidence="1">
    <location>
        <begin position="305"/>
        <end position="357"/>
    </location>
</feature>
<gene>
    <name evidence="2" type="ORF">EGW08_021574</name>
</gene>
<feature type="compositionally biased region" description="Basic and acidic residues" evidence="1">
    <location>
        <begin position="255"/>
        <end position="277"/>
    </location>
</feature>
<name>A0A3S1B2Z3_ELYCH</name>
<feature type="region of interest" description="Disordered" evidence="1">
    <location>
        <begin position="141"/>
        <end position="167"/>
    </location>
</feature>
<evidence type="ECO:0000256" key="1">
    <source>
        <dbReference type="SAM" id="MobiDB-lite"/>
    </source>
</evidence>